<dbReference type="InterPro" id="IPR011990">
    <property type="entry name" value="TPR-like_helical_dom_sf"/>
</dbReference>
<gene>
    <name evidence="2" type="ORF">FB45DRAFT_763908</name>
</gene>
<sequence>MRGKLLNNVAIIYAQQWDLFHVPAALDGAVLAYEDAVREEHPYKPQWLPKLGTSLIERFENFGSRPDLDRSIAIREGALQLTPEYGSDRASALNDLGNSFSRRFELLGDLHDLEKAVQLREEAVALAEDGDPGKPGWLSTLGSALLNRYDQFGKVEDLNRCISVSEDAVRWTPDGDIDKPGWLDNLGSALRTRFGHFGDIDDLNKSIKLKQEAVRLTAQGNPARPGWLSSLGSSFLDRFQRTHNFDDLHKAVALAEEAVASTPDGHPNKLRWLSTLGGILGARYDILGDWDDLKRTILVREQALDLTPKDHPQRGSMLISLSGALLTRYTAAPDAFNLDNCIDYAEESIVLTPDGHPMKSQALFHAARACFGRIMQLNQSGQMIESLMKAIDYFAAAARAPTGPPVLRFEAARFWAMTSRMLTRNLDPLAPYRTALELLPELAWLGLSISDRHQRLSDAGSVVRDAAAQAIAIGSYETAVEWLEQGRSVIWGQLLNLRTPVDNLMEKHPSLAKRFLTLSAQLEGAGTRRTDFETQQSIKLITNKAHQNAVEREKLLKEIRELPEFERFLLPKTISELSTASQHGVIVMLNVNELQCDALALLPGLEDEVMHIPLPNFKPEDVDSLAKSLGGLVGRGVRLKGGPEGQKKNPEEEFRILLSKLWFGIVKPVLDGLGICSNLSRIWWCPTGPLVFLPIHAAGVYGAEETFGSKLSDYVISSYTPSLTALTEAFRTTSNTDKNFQLLAVSQPAADGQMYIPGTEVEIRHIVQLAKEKQINVVELDRETSTVEEVKQGMSTSRWVHFACHGVQNITEPTESALLLARNSRLTLSNIIELALPHADLAFLSACQTAMGDNKLPEEAVHLAAGMLLAGYKGVIATMWTITDHDAPQVARDVYEYLLDSSPPDPTKAAEALHVAIQKLRERSAQKSFFDWVPYIHVGV</sequence>
<keyword evidence="3" id="KW-1185">Reference proteome</keyword>
<organism evidence="2 3">
    <name type="scientific">Roridomyces roridus</name>
    <dbReference type="NCBI Taxonomy" id="1738132"/>
    <lineage>
        <taxon>Eukaryota</taxon>
        <taxon>Fungi</taxon>
        <taxon>Dikarya</taxon>
        <taxon>Basidiomycota</taxon>
        <taxon>Agaricomycotina</taxon>
        <taxon>Agaricomycetes</taxon>
        <taxon>Agaricomycetidae</taxon>
        <taxon>Agaricales</taxon>
        <taxon>Marasmiineae</taxon>
        <taxon>Mycenaceae</taxon>
        <taxon>Roridomyces</taxon>
    </lineage>
</organism>
<dbReference type="Gene3D" id="1.25.40.10">
    <property type="entry name" value="Tetratricopeptide repeat domain"/>
    <property type="match status" value="2"/>
</dbReference>
<dbReference type="AlphaFoldDB" id="A0AAD7FA90"/>
<name>A0AAD7FA90_9AGAR</name>
<accession>A0AAD7FA90</accession>
<evidence type="ECO:0000313" key="2">
    <source>
        <dbReference type="EMBL" id="KAJ7607753.1"/>
    </source>
</evidence>
<dbReference type="InterPro" id="IPR024983">
    <property type="entry name" value="CHAT_dom"/>
</dbReference>
<dbReference type="Proteomes" id="UP001221142">
    <property type="component" value="Unassembled WGS sequence"/>
</dbReference>
<evidence type="ECO:0000313" key="3">
    <source>
        <dbReference type="Proteomes" id="UP001221142"/>
    </source>
</evidence>
<comment type="caution">
    <text evidence="2">The sequence shown here is derived from an EMBL/GenBank/DDBJ whole genome shotgun (WGS) entry which is preliminary data.</text>
</comment>
<evidence type="ECO:0000259" key="1">
    <source>
        <dbReference type="Pfam" id="PF12770"/>
    </source>
</evidence>
<proteinExistence type="predicted"/>
<dbReference type="Pfam" id="PF13374">
    <property type="entry name" value="TPR_10"/>
    <property type="match status" value="1"/>
</dbReference>
<feature type="domain" description="CHAT" evidence="1">
    <location>
        <begin position="658"/>
        <end position="939"/>
    </location>
</feature>
<dbReference type="Pfam" id="PF12770">
    <property type="entry name" value="CHAT"/>
    <property type="match status" value="1"/>
</dbReference>
<reference evidence="2" key="1">
    <citation type="submission" date="2023-03" db="EMBL/GenBank/DDBJ databases">
        <title>Massive genome expansion in bonnet fungi (Mycena s.s.) driven by repeated elements and novel gene families across ecological guilds.</title>
        <authorList>
            <consortium name="Lawrence Berkeley National Laboratory"/>
            <person name="Harder C.B."/>
            <person name="Miyauchi S."/>
            <person name="Viragh M."/>
            <person name="Kuo A."/>
            <person name="Thoen E."/>
            <person name="Andreopoulos B."/>
            <person name="Lu D."/>
            <person name="Skrede I."/>
            <person name="Drula E."/>
            <person name="Henrissat B."/>
            <person name="Morin E."/>
            <person name="Kohler A."/>
            <person name="Barry K."/>
            <person name="LaButti K."/>
            <person name="Morin E."/>
            <person name="Salamov A."/>
            <person name="Lipzen A."/>
            <person name="Mereny Z."/>
            <person name="Hegedus B."/>
            <person name="Baldrian P."/>
            <person name="Stursova M."/>
            <person name="Weitz H."/>
            <person name="Taylor A."/>
            <person name="Grigoriev I.V."/>
            <person name="Nagy L.G."/>
            <person name="Martin F."/>
            <person name="Kauserud H."/>
        </authorList>
    </citation>
    <scope>NUCLEOTIDE SEQUENCE</scope>
    <source>
        <strain evidence="2">9284</strain>
    </source>
</reference>
<protein>
    <submittedName>
        <fullName evidence="2">CHAT domain-containing protein</fullName>
    </submittedName>
</protein>
<dbReference type="EMBL" id="JARKIF010000048">
    <property type="protein sequence ID" value="KAJ7607753.1"/>
    <property type="molecule type" value="Genomic_DNA"/>
</dbReference>